<feature type="domain" description="HTH lysR-type" evidence="5">
    <location>
        <begin position="1"/>
        <end position="58"/>
    </location>
</feature>
<evidence type="ECO:0000256" key="3">
    <source>
        <dbReference type="ARBA" id="ARBA00023125"/>
    </source>
</evidence>
<dbReference type="AlphaFoldDB" id="A0A2I2KL66"/>
<keyword evidence="4" id="KW-0804">Transcription</keyword>
<dbReference type="PANTHER" id="PTHR30346:SF30">
    <property type="entry name" value="SMALL NEUTRAL PROTEASE REGULATORY PROTEIN"/>
    <property type="match status" value="1"/>
</dbReference>
<evidence type="ECO:0000256" key="4">
    <source>
        <dbReference type="ARBA" id="ARBA00023163"/>
    </source>
</evidence>
<dbReference type="Pfam" id="PF00126">
    <property type="entry name" value="HTH_1"/>
    <property type="match status" value="1"/>
</dbReference>
<name>A0A2I2KL66_9ACTN</name>
<dbReference type="GO" id="GO:0003677">
    <property type="term" value="F:DNA binding"/>
    <property type="evidence" value="ECO:0007669"/>
    <property type="project" value="UniProtKB-KW"/>
</dbReference>
<dbReference type="InterPro" id="IPR000847">
    <property type="entry name" value="LysR_HTH_N"/>
</dbReference>
<dbReference type="PRINTS" id="PR00039">
    <property type="entry name" value="HTHLYSR"/>
</dbReference>
<dbReference type="GO" id="GO:0003700">
    <property type="term" value="F:DNA-binding transcription factor activity"/>
    <property type="evidence" value="ECO:0007669"/>
    <property type="project" value="InterPro"/>
</dbReference>
<evidence type="ECO:0000259" key="5">
    <source>
        <dbReference type="PROSITE" id="PS50931"/>
    </source>
</evidence>
<dbReference type="FunFam" id="1.10.10.10:FF:000001">
    <property type="entry name" value="LysR family transcriptional regulator"/>
    <property type="match status" value="1"/>
</dbReference>
<dbReference type="PANTHER" id="PTHR30346">
    <property type="entry name" value="TRANSCRIPTIONAL DUAL REGULATOR HCAR-RELATED"/>
    <property type="match status" value="1"/>
</dbReference>
<dbReference type="Gene3D" id="3.40.190.290">
    <property type="match status" value="1"/>
</dbReference>
<dbReference type="Proteomes" id="UP000234331">
    <property type="component" value="Unassembled WGS sequence"/>
</dbReference>
<accession>A0A2I2KL66</accession>
<dbReference type="SUPFAM" id="SSF46785">
    <property type="entry name" value="Winged helix' DNA-binding domain"/>
    <property type="match status" value="1"/>
</dbReference>
<evidence type="ECO:0000256" key="1">
    <source>
        <dbReference type="ARBA" id="ARBA00009437"/>
    </source>
</evidence>
<gene>
    <name evidence="6" type="ORF">FRACA_140002</name>
</gene>
<evidence type="ECO:0000313" key="6">
    <source>
        <dbReference type="EMBL" id="SNQ46403.1"/>
    </source>
</evidence>
<comment type="similarity">
    <text evidence="1">Belongs to the LysR transcriptional regulatory family.</text>
</comment>
<dbReference type="GO" id="GO:0032993">
    <property type="term" value="C:protein-DNA complex"/>
    <property type="evidence" value="ECO:0007669"/>
    <property type="project" value="TreeGrafter"/>
</dbReference>
<keyword evidence="2" id="KW-0805">Transcription regulation</keyword>
<dbReference type="EMBL" id="FZMO01000046">
    <property type="protein sequence ID" value="SNQ46403.1"/>
    <property type="molecule type" value="Genomic_DNA"/>
</dbReference>
<protein>
    <submittedName>
        <fullName evidence="6">Putative LysR family transcriptional regulator</fullName>
    </submittedName>
</protein>
<keyword evidence="3" id="KW-0238">DNA-binding</keyword>
<dbReference type="RefSeq" id="WP_101830431.1">
    <property type="nucleotide sequence ID" value="NZ_FZMO01000046.1"/>
</dbReference>
<dbReference type="InterPro" id="IPR005119">
    <property type="entry name" value="LysR_subst-bd"/>
</dbReference>
<keyword evidence="7" id="KW-1185">Reference proteome</keyword>
<organism evidence="6 7">
    <name type="scientific">Frankia canadensis</name>
    <dbReference type="NCBI Taxonomy" id="1836972"/>
    <lineage>
        <taxon>Bacteria</taxon>
        <taxon>Bacillati</taxon>
        <taxon>Actinomycetota</taxon>
        <taxon>Actinomycetes</taxon>
        <taxon>Frankiales</taxon>
        <taxon>Frankiaceae</taxon>
        <taxon>Frankia</taxon>
    </lineage>
</organism>
<evidence type="ECO:0000256" key="2">
    <source>
        <dbReference type="ARBA" id="ARBA00023015"/>
    </source>
</evidence>
<dbReference type="Gene3D" id="1.10.10.10">
    <property type="entry name" value="Winged helix-like DNA-binding domain superfamily/Winged helix DNA-binding domain"/>
    <property type="match status" value="1"/>
</dbReference>
<sequence>MELRQLEYFIAVAEEANFTRAAQRVRISQSGVSAQVRVLEHELGALLIDRSGRSATLTPAGVAALEHARAALAAVGAVRAAVDEVNGLIRGRIVVGMVASCTFEPLFDALASFHAEHPGIEITLTEDSSDRLLDQVRAGSLGLALVGTPADAPLLSGAGTMSGAGALPEPRAVSGPRAMPVVAEPLVAAVAPAHPLAVRSSLRVGDLVPYPIACLPTGTGVRAVFDRACAAAGERPRVTLEAAAPTAVAELAARGLGVAVLSASMVDDQPDRLRSMPIEDVPTLAALALVWGDTHDPALRVLIRHCHRRFAQPTSTARPTSR</sequence>
<dbReference type="InterPro" id="IPR036390">
    <property type="entry name" value="WH_DNA-bd_sf"/>
</dbReference>
<dbReference type="OrthoDB" id="3181812at2"/>
<dbReference type="Pfam" id="PF03466">
    <property type="entry name" value="LysR_substrate"/>
    <property type="match status" value="2"/>
</dbReference>
<dbReference type="PROSITE" id="PS50931">
    <property type="entry name" value="HTH_LYSR"/>
    <property type="match status" value="1"/>
</dbReference>
<dbReference type="SUPFAM" id="SSF53850">
    <property type="entry name" value="Periplasmic binding protein-like II"/>
    <property type="match status" value="1"/>
</dbReference>
<dbReference type="InterPro" id="IPR036388">
    <property type="entry name" value="WH-like_DNA-bd_sf"/>
</dbReference>
<proteinExistence type="inferred from homology"/>
<evidence type="ECO:0000313" key="7">
    <source>
        <dbReference type="Proteomes" id="UP000234331"/>
    </source>
</evidence>
<reference evidence="6 7" key="1">
    <citation type="submission" date="2017-06" db="EMBL/GenBank/DDBJ databases">
        <authorList>
            <person name="Kim H.J."/>
            <person name="Triplett B.A."/>
        </authorList>
    </citation>
    <scope>NUCLEOTIDE SEQUENCE [LARGE SCALE GENOMIC DNA]</scope>
    <source>
        <strain evidence="6">FRACA_ARgP5</strain>
    </source>
</reference>